<dbReference type="Proteomes" id="UP000285961">
    <property type="component" value="Unassembled WGS sequence"/>
</dbReference>
<evidence type="ECO:0000313" key="3">
    <source>
        <dbReference type="EMBL" id="RJP69138.1"/>
    </source>
</evidence>
<evidence type="ECO:0000313" key="4">
    <source>
        <dbReference type="Proteomes" id="UP000285961"/>
    </source>
</evidence>
<comment type="caution">
    <text evidence="3">The sequence shown here is derived from an EMBL/GenBank/DDBJ whole genome shotgun (WGS) entry which is preliminary data.</text>
</comment>
<name>A0A419EWQ5_9BACT</name>
<dbReference type="CDD" id="cd02209">
    <property type="entry name" value="cupin_XRE_C"/>
    <property type="match status" value="1"/>
</dbReference>
<evidence type="ECO:0000256" key="1">
    <source>
        <dbReference type="SAM" id="MobiDB-lite"/>
    </source>
</evidence>
<protein>
    <submittedName>
        <fullName evidence="3">Cupin domain-containing protein</fullName>
    </submittedName>
</protein>
<evidence type="ECO:0000259" key="2">
    <source>
        <dbReference type="Pfam" id="PF07883"/>
    </source>
</evidence>
<proteinExistence type="predicted"/>
<feature type="domain" description="Cupin type-2" evidence="2">
    <location>
        <begin position="64"/>
        <end position="132"/>
    </location>
</feature>
<dbReference type="InterPro" id="IPR014710">
    <property type="entry name" value="RmlC-like_jellyroll"/>
</dbReference>
<dbReference type="AlphaFoldDB" id="A0A419EWQ5"/>
<dbReference type="EMBL" id="QZKI01000085">
    <property type="protein sequence ID" value="RJP69138.1"/>
    <property type="molecule type" value="Genomic_DNA"/>
</dbReference>
<sequence length="151" mass="16631">MYMSPGRRAVPPPDKSPRRKPDDLTAECSIIRKGTGSRRHFSNGAFTLEKLQGTASFSELRPALVTILPGASSEDIEIYVGEKWFYVLEGKLEVHVNGTPHLLSEGDSMYLEYTAAHTWRNAHNGKTRALVISSPSSLSIDTDPAYPGLDK</sequence>
<accession>A0A419EWQ5</accession>
<dbReference type="InterPro" id="IPR011051">
    <property type="entry name" value="RmlC_Cupin_sf"/>
</dbReference>
<organism evidence="3 4">
    <name type="scientific">Candidatus Abyssobacteria bacterium SURF_17</name>
    <dbReference type="NCBI Taxonomy" id="2093361"/>
    <lineage>
        <taxon>Bacteria</taxon>
        <taxon>Pseudomonadati</taxon>
        <taxon>Candidatus Hydrogenedentota</taxon>
        <taxon>Candidatus Abyssobacteria</taxon>
    </lineage>
</organism>
<dbReference type="SUPFAM" id="SSF51182">
    <property type="entry name" value="RmlC-like cupins"/>
    <property type="match status" value="1"/>
</dbReference>
<gene>
    <name evidence="3" type="ORF">C4532_11230</name>
</gene>
<reference evidence="3 4" key="1">
    <citation type="journal article" date="2017" name="ISME J.">
        <title>Energy and carbon metabolisms in a deep terrestrial subsurface fluid microbial community.</title>
        <authorList>
            <person name="Momper L."/>
            <person name="Jungbluth S.P."/>
            <person name="Lee M.D."/>
            <person name="Amend J.P."/>
        </authorList>
    </citation>
    <scope>NUCLEOTIDE SEQUENCE [LARGE SCALE GENOMIC DNA]</scope>
    <source>
        <strain evidence="3">SURF_17</strain>
    </source>
</reference>
<dbReference type="InterPro" id="IPR013096">
    <property type="entry name" value="Cupin_2"/>
</dbReference>
<dbReference type="Gene3D" id="2.60.120.10">
    <property type="entry name" value="Jelly Rolls"/>
    <property type="match status" value="1"/>
</dbReference>
<dbReference type="Pfam" id="PF07883">
    <property type="entry name" value="Cupin_2"/>
    <property type="match status" value="1"/>
</dbReference>
<feature type="region of interest" description="Disordered" evidence="1">
    <location>
        <begin position="1"/>
        <end position="23"/>
    </location>
</feature>